<reference evidence="3" key="2">
    <citation type="submission" date="2025-09" db="UniProtKB">
        <authorList>
            <consortium name="Ensembl"/>
        </authorList>
    </citation>
    <scope>IDENTIFICATION</scope>
</reference>
<keyword evidence="4" id="KW-1185">Reference proteome</keyword>
<sequence length="111" mass="12531">MPPFNRHASVFLSSGKTRIGSVYKKALYRQYTDGSYSEEIAKPAWLGFLGPILRAEVGDVIEVHMKNFATRSYSLHPHGVFYEKNSEGWICIISLLVPLLVLLFPPSHSFC</sequence>
<organism evidence="3 4">
    <name type="scientific">Sinocyclocheilus rhinocerous</name>
    <dbReference type="NCBI Taxonomy" id="307959"/>
    <lineage>
        <taxon>Eukaryota</taxon>
        <taxon>Metazoa</taxon>
        <taxon>Chordata</taxon>
        <taxon>Craniata</taxon>
        <taxon>Vertebrata</taxon>
        <taxon>Euteleostomi</taxon>
        <taxon>Actinopterygii</taxon>
        <taxon>Neopterygii</taxon>
        <taxon>Teleostei</taxon>
        <taxon>Ostariophysi</taxon>
        <taxon>Cypriniformes</taxon>
        <taxon>Cyprinidae</taxon>
        <taxon>Cyprininae</taxon>
        <taxon>Sinocyclocheilus</taxon>
    </lineage>
</organism>
<dbReference type="Pfam" id="PF07732">
    <property type="entry name" value="Cu-oxidase_3"/>
    <property type="match status" value="1"/>
</dbReference>
<evidence type="ECO:0000256" key="1">
    <source>
        <dbReference type="ARBA" id="ARBA00010609"/>
    </source>
</evidence>
<name>A0A673FZ80_9TELE</name>
<dbReference type="InterPro" id="IPR011707">
    <property type="entry name" value="Cu-oxidase-like_N"/>
</dbReference>
<dbReference type="Gene3D" id="2.60.40.420">
    <property type="entry name" value="Cupredoxins - blue copper proteins"/>
    <property type="match status" value="1"/>
</dbReference>
<comment type="similarity">
    <text evidence="1">Belongs to the multicopper oxidase family.</text>
</comment>
<proteinExistence type="inferred from homology"/>
<dbReference type="Proteomes" id="UP000472270">
    <property type="component" value="Unassembled WGS sequence"/>
</dbReference>
<reference evidence="3" key="1">
    <citation type="submission" date="2025-08" db="UniProtKB">
        <authorList>
            <consortium name="Ensembl"/>
        </authorList>
    </citation>
    <scope>IDENTIFICATION</scope>
</reference>
<protein>
    <recommendedName>
        <fullName evidence="2">Plastocyanin-like domain-containing protein</fullName>
    </recommendedName>
</protein>
<dbReference type="GO" id="GO:0005507">
    <property type="term" value="F:copper ion binding"/>
    <property type="evidence" value="ECO:0007669"/>
    <property type="project" value="InterPro"/>
</dbReference>
<dbReference type="Ensembl" id="ENSSRHT00000005701.1">
    <property type="protein sequence ID" value="ENSSRHP00000005496.1"/>
    <property type="gene ID" value="ENSSRHG00000003482.1"/>
</dbReference>
<evidence type="ECO:0000313" key="4">
    <source>
        <dbReference type="Proteomes" id="UP000472270"/>
    </source>
</evidence>
<accession>A0A673FZ80</accession>
<dbReference type="InterPro" id="IPR008972">
    <property type="entry name" value="Cupredoxin"/>
</dbReference>
<dbReference type="SUPFAM" id="SSF49503">
    <property type="entry name" value="Cupredoxins"/>
    <property type="match status" value="1"/>
</dbReference>
<dbReference type="AlphaFoldDB" id="A0A673FZ80"/>
<evidence type="ECO:0000313" key="3">
    <source>
        <dbReference type="Ensembl" id="ENSSRHP00000005496.1"/>
    </source>
</evidence>
<evidence type="ECO:0000259" key="2">
    <source>
        <dbReference type="Pfam" id="PF07732"/>
    </source>
</evidence>
<feature type="domain" description="Plastocyanin-like" evidence="2">
    <location>
        <begin position="48"/>
        <end position="85"/>
    </location>
</feature>